<evidence type="ECO:0000259" key="6">
    <source>
        <dbReference type="Pfam" id="PF00156"/>
    </source>
</evidence>
<dbReference type="EC" id="2.4.2.10" evidence="2"/>
<name>A0A6M3K3F7_9ZZZZ</name>
<protein>
    <recommendedName>
        <fullName evidence="2">orotate phosphoribosyltransferase</fullName>
        <ecNumber evidence="2">2.4.2.10</ecNumber>
    </recommendedName>
</protein>
<dbReference type="NCBIfam" id="TIGR00336">
    <property type="entry name" value="pyrE"/>
    <property type="match status" value="1"/>
</dbReference>
<dbReference type="GO" id="GO:0044205">
    <property type="term" value="P:'de novo' UMP biosynthetic process"/>
    <property type="evidence" value="ECO:0007669"/>
    <property type="project" value="UniProtKB-UniPathway"/>
</dbReference>
<evidence type="ECO:0000256" key="1">
    <source>
        <dbReference type="ARBA" id="ARBA00004889"/>
    </source>
</evidence>
<dbReference type="Pfam" id="PF00156">
    <property type="entry name" value="Pribosyltran"/>
    <property type="match status" value="1"/>
</dbReference>
<dbReference type="InterPro" id="IPR029057">
    <property type="entry name" value="PRTase-like"/>
</dbReference>
<dbReference type="InterPro" id="IPR000836">
    <property type="entry name" value="PRTase_dom"/>
</dbReference>
<proteinExistence type="inferred from homology"/>
<reference evidence="8" key="1">
    <citation type="submission" date="2020-03" db="EMBL/GenBank/DDBJ databases">
        <title>The deep terrestrial virosphere.</title>
        <authorList>
            <person name="Holmfeldt K."/>
            <person name="Nilsson E."/>
            <person name="Simone D."/>
            <person name="Lopez-Fernandez M."/>
            <person name="Wu X."/>
            <person name="de Brujin I."/>
            <person name="Lundin D."/>
            <person name="Andersson A."/>
            <person name="Bertilsson S."/>
            <person name="Dopson M."/>
        </authorList>
    </citation>
    <scope>NUCLEOTIDE SEQUENCE</scope>
    <source>
        <strain evidence="8">MM415A01560</strain>
        <strain evidence="7">MM415B01579</strain>
    </source>
</reference>
<evidence type="ECO:0000256" key="3">
    <source>
        <dbReference type="ARBA" id="ARBA00022676"/>
    </source>
</evidence>
<dbReference type="InterPro" id="IPR023031">
    <property type="entry name" value="OPRT"/>
</dbReference>
<evidence type="ECO:0000256" key="5">
    <source>
        <dbReference type="ARBA" id="ARBA00022975"/>
    </source>
</evidence>
<organism evidence="8">
    <name type="scientific">viral metagenome</name>
    <dbReference type="NCBI Taxonomy" id="1070528"/>
    <lineage>
        <taxon>unclassified sequences</taxon>
        <taxon>metagenomes</taxon>
        <taxon>organismal metagenomes</taxon>
    </lineage>
</organism>
<gene>
    <name evidence="8" type="ORF">MM415A01560_0012</name>
    <name evidence="7" type="ORF">MM415B01579_0001</name>
</gene>
<dbReference type="UniPathway" id="UPA00070">
    <property type="reaction ID" value="UER00119"/>
</dbReference>
<sequence>MDRAFLRGDIVLSFGERSDYYIDMRMIEVTSEGAYLIGEVLFDQIKDLDFNAIGGLAVGAVPLVTSVVITCFHRGREVEGFWVREKAKGHGTRKLIEGNLPKNARVVIVDDVITSGQSVLKAIRTVEAEEAEILLVVSIIDRERGASKLFSSEGYEYKPIFMKRDLIKN</sequence>
<dbReference type="EMBL" id="MT142211">
    <property type="protein sequence ID" value="QJA76211.1"/>
    <property type="molecule type" value="Genomic_DNA"/>
</dbReference>
<keyword evidence="3" id="KW-0328">Glycosyltransferase</keyword>
<keyword evidence="4" id="KW-0808">Transferase</keyword>
<accession>A0A6M3K3F7</accession>
<dbReference type="EMBL" id="MT141288">
    <property type="protein sequence ID" value="QJA57703.1"/>
    <property type="molecule type" value="Genomic_DNA"/>
</dbReference>
<dbReference type="HAMAP" id="MF_01208">
    <property type="entry name" value="PyrE"/>
    <property type="match status" value="1"/>
</dbReference>
<dbReference type="GO" id="GO:0004588">
    <property type="term" value="F:orotate phosphoribosyltransferase activity"/>
    <property type="evidence" value="ECO:0007669"/>
    <property type="project" value="UniProtKB-EC"/>
</dbReference>
<dbReference type="CDD" id="cd06223">
    <property type="entry name" value="PRTases_typeI"/>
    <property type="match status" value="1"/>
</dbReference>
<comment type="pathway">
    <text evidence="1">Pyrimidine metabolism; UMP biosynthesis via de novo pathway; UMP from orotate: step 1/2.</text>
</comment>
<evidence type="ECO:0000256" key="2">
    <source>
        <dbReference type="ARBA" id="ARBA00011971"/>
    </source>
</evidence>
<dbReference type="PANTHER" id="PTHR19278:SF9">
    <property type="entry name" value="URIDINE 5'-MONOPHOSPHATE SYNTHASE"/>
    <property type="match status" value="1"/>
</dbReference>
<evidence type="ECO:0000256" key="4">
    <source>
        <dbReference type="ARBA" id="ARBA00022679"/>
    </source>
</evidence>
<dbReference type="PANTHER" id="PTHR19278">
    <property type="entry name" value="OROTATE PHOSPHORIBOSYLTRANSFERASE"/>
    <property type="match status" value="1"/>
</dbReference>
<dbReference type="InterPro" id="IPR004467">
    <property type="entry name" value="Or_phspho_trans_dom"/>
</dbReference>
<keyword evidence="5" id="KW-0665">Pyrimidine biosynthesis</keyword>
<dbReference type="SUPFAM" id="SSF53271">
    <property type="entry name" value="PRTase-like"/>
    <property type="match status" value="1"/>
</dbReference>
<feature type="domain" description="Phosphoribosyltransferase" evidence="6">
    <location>
        <begin position="55"/>
        <end position="146"/>
    </location>
</feature>
<dbReference type="AlphaFoldDB" id="A0A6M3K3F7"/>
<dbReference type="Gene3D" id="3.40.50.2020">
    <property type="match status" value="1"/>
</dbReference>
<dbReference type="GO" id="GO:0019856">
    <property type="term" value="P:pyrimidine nucleobase biosynthetic process"/>
    <property type="evidence" value="ECO:0007669"/>
    <property type="project" value="TreeGrafter"/>
</dbReference>
<evidence type="ECO:0000313" key="7">
    <source>
        <dbReference type="EMBL" id="QJA57703.1"/>
    </source>
</evidence>
<evidence type="ECO:0000313" key="8">
    <source>
        <dbReference type="EMBL" id="QJA76211.1"/>
    </source>
</evidence>